<organism evidence="2 3">
    <name type="scientific">Thlaspi arvense</name>
    <name type="common">Field penny-cress</name>
    <dbReference type="NCBI Taxonomy" id="13288"/>
    <lineage>
        <taxon>Eukaryota</taxon>
        <taxon>Viridiplantae</taxon>
        <taxon>Streptophyta</taxon>
        <taxon>Embryophyta</taxon>
        <taxon>Tracheophyta</taxon>
        <taxon>Spermatophyta</taxon>
        <taxon>Magnoliopsida</taxon>
        <taxon>eudicotyledons</taxon>
        <taxon>Gunneridae</taxon>
        <taxon>Pentapetalae</taxon>
        <taxon>rosids</taxon>
        <taxon>malvids</taxon>
        <taxon>Brassicales</taxon>
        <taxon>Brassicaceae</taxon>
        <taxon>Thlaspideae</taxon>
        <taxon>Thlaspi</taxon>
    </lineage>
</organism>
<reference evidence="2 3" key="1">
    <citation type="submission" date="2022-03" db="EMBL/GenBank/DDBJ databases">
        <authorList>
            <person name="Nunn A."/>
            <person name="Chopra R."/>
            <person name="Nunn A."/>
            <person name="Contreras Garrido A."/>
        </authorList>
    </citation>
    <scope>NUCLEOTIDE SEQUENCE [LARGE SCALE GENOMIC DNA]</scope>
</reference>
<evidence type="ECO:0000313" key="3">
    <source>
        <dbReference type="Proteomes" id="UP000836841"/>
    </source>
</evidence>
<dbReference type="InterPro" id="IPR005174">
    <property type="entry name" value="KIB1-4_b-propeller"/>
</dbReference>
<evidence type="ECO:0000313" key="2">
    <source>
        <dbReference type="EMBL" id="CAH2069799.1"/>
    </source>
</evidence>
<dbReference type="Proteomes" id="UP000836841">
    <property type="component" value="Chromosome 6"/>
</dbReference>
<name>A0AAU9SQB3_THLAR</name>
<feature type="domain" description="KIB1-4 beta-propeller" evidence="1">
    <location>
        <begin position="65"/>
        <end position="192"/>
    </location>
</feature>
<dbReference type="AlphaFoldDB" id="A0AAU9SQB3"/>
<dbReference type="EMBL" id="OU466862">
    <property type="protein sequence ID" value="CAH2069799.1"/>
    <property type="molecule type" value="Genomic_DNA"/>
</dbReference>
<dbReference type="PANTHER" id="PTHR31681">
    <property type="entry name" value="C2H2-LIKE ZINC FINGER PROTEIN"/>
    <property type="match status" value="1"/>
</dbReference>
<proteinExistence type="predicted"/>
<gene>
    <name evidence="2" type="ORF">TAV2_LOCUS19423</name>
</gene>
<evidence type="ECO:0000259" key="1">
    <source>
        <dbReference type="Pfam" id="PF03478"/>
    </source>
</evidence>
<protein>
    <recommendedName>
        <fullName evidence="1">KIB1-4 beta-propeller domain-containing protein</fullName>
    </recommendedName>
</protein>
<accession>A0AAU9SQB3</accession>
<sequence>MKPSLEALLSETCPSKIFSSSLVRLLNFFLAAFPPCLVMYVDPCGGADLGKLVIRRAGDTTPLEKKVPLKEIGTIGSSNGWLTTLKDGVVGLQEVDLSPDTYPKRIPLPPLVTLPHCQTQIVTNVVMSSSSPEDDECVVAVKFLGPQVSFCRPAQRNSEWINIRIASPCFFSSPVMFSKKDNMFRVPGSGGHLICSWDLRTQMNTTKFQRFRFKRFPI</sequence>
<dbReference type="PANTHER" id="PTHR31681:SF96">
    <property type="entry name" value="DUF295 DOMAIN-CONTAINING PROTEIN"/>
    <property type="match status" value="1"/>
</dbReference>
<dbReference type="Pfam" id="PF03478">
    <property type="entry name" value="Beta-prop_KIB1-4"/>
    <property type="match status" value="1"/>
</dbReference>
<keyword evidence="3" id="KW-1185">Reference proteome</keyword>